<organism evidence="3 4">
    <name type="scientific">Pisolithus microcarpus 441</name>
    <dbReference type="NCBI Taxonomy" id="765257"/>
    <lineage>
        <taxon>Eukaryota</taxon>
        <taxon>Fungi</taxon>
        <taxon>Dikarya</taxon>
        <taxon>Basidiomycota</taxon>
        <taxon>Agaricomycotina</taxon>
        <taxon>Agaricomycetes</taxon>
        <taxon>Agaricomycetidae</taxon>
        <taxon>Boletales</taxon>
        <taxon>Sclerodermatineae</taxon>
        <taxon>Pisolithaceae</taxon>
        <taxon>Pisolithus</taxon>
    </lineage>
</organism>
<dbReference type="PANTHER" id="PTHR12790">
    <property type="entry name" value="TRANSCRIPTION INITIATION FACTOR IA RRN3"/>
    <property type="match status" value="1"/>
</dbReference>
<comment type="similarity">
    <text evidence="1">Belongs to the RRN3 family.</text>
</comment>
<evidence type="ECO:0000256" key="1">
    <source>
        <dbReference type="ARBA" id="ARBA00010098"/>
    </source>
</evidence>
<reference evidence="4" key="2">
    <citation type="submission" date="2015-01" db="EMBL/GenBank/DDBJ databases">
        <title>Evolutionary Origins and Diversification of the Mycorrhizal Mutualists.</title>
        <authorList>
            <consortium name="DOE Joint Genome Institute"/>
            <consortium name="Mycorrhizal Genomics Consortium"/>
            <person name="Kohler A."/>
            <person name="Kuo A."/>
            <person name="Nagy L.G."/>
            <person name="Floudas D."/>
            <person name="Copeland A."/>
            <person name="Barry K.W."/>
            <person name="Cichocki N."/>
            <person name="Veneault-Fourrey C."/>
            <person name="LaButti K."/>
            <person name="Lindquist E.A."/>
            <person name="Lipzen A."/>
            <person name="Lundell T."/>
            <person name="Morin E."/>
            <person name="Murat C."/>
            <person name="Riley R."/>
            <person name="Ohm R."/>
            <person name="Sun H."/>
            <person name="Tunlid A."/>
            <person name="Henrissat B."/>
            <person name="Grigoriev I.V."/>
            <person name="Hibbett D.S."/>
            <person name="Martin F."/>
        </authorList>
    </citation>
    <scope>NUCLEOTIDE SEQUENCE [LARGE SCALE GENOMIC DNA]</scope>
    <source>
        <strain evidence="4">441</strain>
    </source>
</reference>
<dbReference type="GO" id="GO:0006361">
    <property type="term" value="P:transcription initiation at RNA polymerase I promoter"/>
    <property type="evidence" value="ECO:0007669"/>
    <property type="project" value="InterPro"/>
</dbReference>
<sequence length="194" mass="22188">MDPHSTRSQFNQRAPKSGPYMASMRYADTNPKVSIENYAKRPSSKSPRPDGRASDTFSLLIQRRIATNSRVKQDERFKKDMYIAFINKALQGKLDGQNKDFDDLVDQFNPRRAVECATLSSQLRIWILALSHVLSRLERRHSPLVEAIVNFPWTTMDATFVKTYSDFIGILLSARPEYLSLVLGKLTQGLTYRA</sequence>
<dbReference type="Pfam" id="PF05327">
    <property type="entry name" value="RRN3"/>
    <property type="match status" value="1"/>
</dbReference>
<evidence type="ECO:0000313" key="3">
    <source>
        <dbReference type="EMBL" id="KIK14242.1"/>
    </source>
</evidence>
<dbReference type="GO" id="GO:0001181">
    <property type="term" value="F:RNA polymerase I general transcription initiation factor activity"/>
    <property type="evidence" value="ECO:0007669"/>
    <property type="project" value="InterPro"/>
</dbReference>
<keyword evidence="4" id="KW-1185">Reference proteome</keyword>
<protein>
    <submittedName>
        <fullName evidence="3">Uncharacterized protein</fullName>
    </submittedName>
</protein>
<dbReference type="OrthoDB" id="26970at2759"/>
<evidence type="ECO:0000313" key="4">
    <source>
        <dbReference type="Proteomes" id="UP000054018"/>
    </source>
</evidence>
<dbReference type="STRING" id="765257.A0A0C9YVM6"/>
<reference evidence="3 4" key="1">
    <citation type="submission" date="2014-04" db="EMBL/GenBank/DDBJ databases">
        <authorList>
            <consortium name="DOE Joint Genome Institute"/>
            <person name="Kuo A."/>
            <person name="Kohler A."/>
            <person name="Costa M.D."/>
            <person name="Nagy L.G."/>
            <person name="Floudas D."/>
            <person name="Copeland A."/>
            <person name="Barry K.W."/>
            <person name="Cichocki N."/>
            <person name="Veneault-Fourrey C."/>
            <person name="LaButti K."/>
            <person name="Lindquist E.A."/>
            <person name="Lipzen A."/>
            <person name="Lundell T."/>
            <person name="Morin E."/>
            <person name="Murat C."/>
            <person name="Sun H."/>
            <person name="Tunlid A."/>
            <person name="Henrissat B."/>
            <person name="Grigoriev I.V."/>
            <person name="Hibbett D.S."/>
            <person name="Martin F."/>
            <person name="Nordberg H.P."/>
            <person name="Cantor M.N."/>
            <person name="Hua S.X."/>
        </authorList>
    </citation>
    <scope>NUCLEOTIDE SEQUENCE [LARGE SCALE GENOMIC DNA]</scope>
    <source>
        <strain evidence="3 4">441</strain>
    </source>
</reference>
<dbReference type="EMBL" id="KN833949">
    <property type="protein sequence ID" value="KIK14242.1"/>
    <property type="molecule type" value="Genomic_DNA"/>
</dbReference>
<dbReference type="AlphaFoldDB" id="A0A0C9YVM6"/>
<feature type="compositionally biased region" description="Polar residues" evidence="2">
    <location>
        <begin position="1"/>
        <end position="14"/>
    </location>
</feature>
<dbReference type="GO" id="GO:0005634">
    <property type="term" value="C:nucleus"/>
    <property type="evidence" value="ECO:0007669"/>
    <property type="project" value="TreeGrafter"/>
</dbReference>
<dbReference type="PANTHER" id="PTHR12790:SF0">
    <property type="entry name" value="RNA POLYMERASE I-SPECIFIC TRANSCRIPTION INITIATION FACTOR RRN3-RELATED"/>
    <property type="match status" value="1"/>
</dbReference>
<gene>
    <name evidence="3" type="ORF">PISMIDRAFT_17447</name>
</gene>
<accession>A0A0C9YVM6</accession>
<dbReference type="HOGENOM" id="CLU_1402943_0_0_1"/>
<feature type="region of interest" description="Disordered" evidence="2">
    <location>
        <begin position="1"/>
        <end position="54"/>
    </location>
</feature>
<proteinExistence type="inferred from homology"/>
<evidence type="ECO:0000256" key="2">
    <source>
        <dbReference type="SAM" id="MobiDB-lite"/>
    </source>
</evidence>
<name>A0A0C9YVM6_9AGAM</name>
<dbReference type="Proteomes" id="UP000054018">
    <property type="component" value="Unassembled WGS sequence"/>
</dbReference>
<dbReference type="InterPro" id="IPR007991">
    <property type="entry name" value="RNA_pol_I_trans_ini_fac_RRN3"/>
</dbReference>
<dbReference type="GO" id="GO:0001042">
    <property type="term" value="F:RNA polymerase I core binding"/>
    <property type="evidence" value="ECO:0007669"/>
    <property type="project" value="TreeGrafter"/>
</dbReference>